<evidence type="ECO:0000313" key="10">
    <source>
        <dbReference type="Proteomes" id="UP000187172"/>
    </source>
</evidence>
<evidence type="ECO:0000256" key="6">
    <source>
        <dbReference type="ARBA" id="ARBA00023136"/>
    </source>
</evidence>
<dbReference type="PANTHER" id="PTHR30043">
    <property type="entry name" value="PHOSPHONATES TRANSPORT SYSTEM PERMEASE PROTEIN"/>
    <property type="match status" value="1"/>
</dbReference>
<dbReference type="PROSITE" id="PS50928">
    <property type="entry name" value="ABC_TM1"/>
    <property type="match status" value="1"/>
</dbReference>
<feature type="transmembrane region" description="Helical" evidence="7">
    <location>
        <begin position="124"/>
        <end position="143"/>
    </location>
</feature>
<feature type="transmembrane region" description="Helical" evidence="7">
    <location>
        <begin position="36"/>
        <end position="56"/>
    </location>
</feature>
<dbReference type="CDD" id="cd06261">
    <property type="entry name" value="TM_PBP2"/>
    <property type="match status" value="1"/>
</dbReference>
<dbReference type="GO" id="GO:0005886">
    <property type="term" value="C:plasma membrane"/>
    <property type="evidence" value="ECO:0007669"/>
    <property type="project" value="UniProtKB-SubCell"/>
</dbReference>
<dbReference type="InterPro" id="IPR000515">
    <property type="entry name" value="MetI-like"/>
</dbReference>
<feature type="transmembrane region" description="Helical" evidence="7">
    <location>
        <begin position="229"/>
        <end position="249"/>
    </location>
</feature>
<dbReference type="Proteomes" id="UP000187172">
    <property type="component" value="Unassembled WGS sequence"/>
</dbReference>
<comment type="subcellular location">
    <subcellularLocation>
        <location evidence="1 7">Cell membrane</location>
        <topology evidence="1 7">Multi-pass membrane protein</topology>
    </subcellularLocation>
</comment>
<accession>A0A1R1EU69</accession>
<gene>
    <name evidence="9" type="ORF">BK138_11725</name>
</gene>
<evidence type="ECO:0000259" key="8">
    <source>
        <dbReference type="PROSITE" id="PS50928"/>
    </source>
</evidence>
<dbReference type="GO" id="GO:0055085">
    <property type="term" value="P:transmembrane transport"/>
    <property type="evidence" value="ECO:0007669"/>
    <property type="project" value="InterPro"/>
</dbReference>
<comment type="similarity">
    <text evidence="7">Belongs to the binding-protein-dependent transport system permease family.</text>
</comment>
<feature type="transmembrane region" description="Helical" evidence="7">
    <location>
        <begin position="91"/>
        <end position="118"/>
    </location>
</feature>
<dbReference type="PANTHER" id="PTHR30043:SF1">
    <property type="entry name" value="ABC TRANSPORT SYSTEM PERMEASE PROTEIN P69"/>
    <property type="match status" value="1"/>
</dbReference>
<feature type="transmembrane region" description="Helical" evidence="7">
    <location>
        <begin position="150"/>
        <end position="176"/>
    </location>
</feature>
<keyword evidence="6 7" id="KW-0472">Membrane</keyword>
<dbReference type="InterPro" id="IPR035906">
    <property type="entry name" value="MetI-like_sf"/>
</dbReference>
<evidence type="ECO:0000256" key="7">
    <source>
        <dbReference type="RuleBase" id="RU363032"/>
    </source>
</evidence>
<dbReference type="STRING" id="297318.BK138_11725"/>
<keyword evidence="3" id="KW-1003">Cell membrane</keyword>
<protein>
    <submittedName>
        <fullName evidence="9">Phosphonate ABC transporter permease</fullName>
    </submittedName>
</protein>
<keyword evidence="2 7" id="KW-0813">Transport</keyword>
<name>A0A1R1EU69_9BACL</name>
<dbReference type="Pfam" id="PF00528">
    <property type="entry name" value="BPD_transp_1"/>
    <property type="match status" value="1"/>
</dbReference>
<feature type="domain" description="ABC transmembrane type-1" evidence="8">
    <location>
        <begin position="95"/>
        <end position="279"/>
    </location>
</feature>
<keyword evidence="4 7" id="KW-0812">Transmembrane</keyword>
<dbReference type="Gene3D" id="1.10.3720.10">
    <property type="entry name" value="MetI-like"/>
    <property type="match status" value="1"/>
</dbReference>
<dbReference type="EMBL" id="MRTP01000002">
    <property type="protein sequence ID" value="OMF55357.1"/>
    <property type="molecule type" value="Genomic_DNA"/>
</dbReference>
<dbReference type="AlphaFoldDB" id="A0A1R1EU69"/>
<sequence length="290" mass="31639">MSTEAVDKMIAAELHLRPDRRLPDIPLKKPFSKTNLTIRLTLIGLSLLTVLAFVSFDYKGIQVFQGIYATLLNLKTMFLQPRLHHFTFAAALFEVLITLGLAFLSTLFGAVIALFLGLFSARNLSSPLVSAVIKGLVAFIRAVPTVMWVLIFAVAAGLGSVAAVIGMTFHSIGYLIKAYSEAFEEMDKGTIEALKASGANWWQIVFQAVIPSSLSYLMSWTLLRFEINFSVAVAMGAAAGAGGIGYDMFMASGFYFDLQEIGAITYFILGFAILLEIAANRAKRKLKQGK</sequence>
<comment type="caution">
    <text evidence="9">The sequence shown here is derived from an EMBL/GenBank/DDBJ whole genome shotgun (WGS) entry which is preliminary data.</text>
</comment>
<evidence type="ECO:0000256" key="5">
    <source>
        <dbReference type="ARBA" id="ARBA00022989"/>
    </source>
</evidence>
<dbReference type="SUPFAM" id="SSF161098">
    <property type="entry name" value="MetI-like"/>
    <property type="match status" value="1"/>
</dbReference>
<reference evidence="9 10" key="1">
    <citation type="submission" date="2016-11" db="EMBL/GenBank/DDBJ databases">
        <title>Paenibacillus species isolates.</title>
        <authorList>
            <person name="Beno S.M."/>
        </authorList>
    </citation>
    <scope>NUCLEOTIDE SEQUENCE [LARGE SCALE GENOMIC DNA]</scope>
    <source>
        <strain evidence="9 10">FSL R5-0378</strain>
    </source>
</reference>
<evidence type="ECO:0000256" key="4">
    <source>
        <dbReference type="ARBA" id="ARBA00022692"/>
    </source>
</evidence>
<evidence type="ECO:0000256" key="1">
    <source>
        <dbReference type="ARBA" id="ARBA00004651"/>
    </source>
</evidence>
<evidence type="ECO:0000256" key="2">
    <source>
        <dbReference type="ARBA" id="ARBA00022448"/>
    </source>
</evidence>
<proteinExistence type="inferred from homology"/>
<organism evidence="9 10">
    <name type="scientific">Paenibacillus rhizosphaerae</name>
    <dbReference type="NCBI Taxonomy" id="297318"/>
    <lineage>
        <taxon>Bacteria</taxon>
        <taxon>Bacillati</taxon>
        <taxon>Bacillota</taxon>
        <taxon>Bacilli</taxon>
        <taxon>Bacillales</taxon>
        <taxon>Paenibacillaceae</taxon>
        <taxon>Paenibacillus</taxon>
    </lineage>
</organism>
<keyword evidence="5 7" id="KW-1133">Transmembrane helix</keyword>
<evidence type="ECO:0000256" key="3">
    <source>
        <dbReference type="ARBA" id="ARBA00022475"/>
    </source>
</evidence>
<feature type="transmembrane region" description="Helical" evidence="7">
    <location>
        <begin position="261"/>
        <end position="279"/>
    </location>
</feature>
<keyword evidence="10" id="KW-1185">Reference proteome</keyword>
<evidence type="ECO:0000313" key="9">
    <source>
        <dbReference type="EMBL" id="OMF55357.1"/>
    </source>
</evidence>